<feature type="compositionally biased region" description="Basic and acidic residues" evidence="1">
    <location>
        <begin position="14"/>
        <end position="26"/>
    </location>
</feature>
<dbReference type="Proteomes" id="UP001293593">
    <property type="component" value="Unassembled WGS sequence"/>
</dbReference>
<evidence type="ECO:0000313" key="3">
    <source>
        <dbReference type="Proteomes" id="UP001293593"/>
    </source>
</evidence>
<comment type="caution">
    <text evidence="2">The sequence shown here is derived from an EMBL/GenBank/DDBJ whole genome shotgun (WGS) entry which is preliminary data.</text>
</comment>
<protein>
    <submittedName>
        <fullName evidence="2">Uncharacterized protein</fullName>
    </submittedName>
</protein>
<dbReference type="EMBL" id="JAWXYG010000009">
    <property type="protein sequence ID" value="KAK4262366.1"/>
    <property type="molecule type" value="Genomic_DNA"/>
</dbReference>
<dbReference type="PANTHER" id="PTHR33922">
    <property type="entry name" value="OS01G0888066 PROTEIN-RELATED"/>
    <property type="match status" value="1"/>
</dbReference>
<evidence type="ECO:0000256" key="1">
    <source>
        <dbReference type="SAM" id="MobiDB-lite"/>
    </source>
</evidence>
<sequence>MTTERNSAQLKPEVSVKEDERSRKADSQVLETNEEFDFRLWGSSFEETEMWAADEVFFQGQILPLQLNANKFNRHKSMSLDSLDHGSLSESRSNSSRSSSFKSQNSPNYSTSSITILTPRVSVSESRVKNRFHTCPSPKPQLKVPLPRQASFSNVGRKSSSTWDFFRLGVVPAPEIELQDLKVRSTKNCVSRSGSTSNSGTTKSDKIMSTNHGLKQFLDRSGGLLSGCKCSIDMPLDTVIINSRTKSTEETESATRAMKEKVVIEFEKEKQRQKQGKNKAVSTRRRLLRTFEWLKELSHASYLNEEEALLLKS</sequence>
<name>A0AAE1J4F0_9FABA</name>
<proteinExistence type="predicted"/>
<reference evidence="2" key="1">
    <citation type="submission" date="2023-10" db="EMBL/GenBank/DDBJ databases">
        <title>Chromosome-level genome of the transformable northern wattle, Acacia crassicarpa.</title>
        <authorList>
            <person name="Massaro I."/>
            <person name="Sinha N.R."/>
            <person name="Poethig S."/>
            <person name="Leichty A.R."/>
        </authorList>
    </citation>
    <scope>NUCLEOTIDE SEQUENCE</scope>
    <source>
        <strain evidence="2">Acra3RX</strain>
        <tissue evidence="2">Leaf</tissue>
    </source>
</reference>
<feature type="compositionally biased region" description="Low complexity" evidence="1">
    <location>
        <begin position="88"/>
        <end position="110"/>
    </location>
</feature>
<keyword evidence="3" id="KW-1185">Reference proteome</keyword>
<organism evidence="2 3">
    <name type="scientific">Acacia crassicarpa</name>
    <name type="common">northern wattle</name>
    <dbReference type="NCBI Taxonomy" id="499986"/>
    <lineage>
        <taxon>Eukaryota</taxon>
        <taxon>Viridiplantae</taxon>
        <taxon>Streptophyta</taxon>
        <taxon>Embryophyta</taxon>
        <taxon>Tracheophyta</taxon>
        <taxon>Spermatophyta</taxon>
        <taxon>Magnoliopsida</taxon>
        <taxon>eudicotyledons</taxon>
        <taxon>Gunneridae</taxon>
        <taxon>Pentapetalae</taxon>
        <taxon>rosids</taxon>
        <taxon>fabids</taxon>
        <taxon>Fabales</taxon>
        <taxon>Fabaceae</taxon>
        <taxon>Caesalpinioideae</taxon>
        <taxon>mimosoid clade</taxon>
        <taxon>Acacieae</taxon>
        <taxon>Acacia</taxon>
    </lineage>
</organism>
<gene>
    <name evidence="2" type="ORF">QN277_027936</name>
</gene>
<evidence type="ECO:0000313" key="2">
    <source>
        <dbReference type="EMBL" id="KAK4262366.1"/>
    </source>
</evidence>
<feature type="region of interest" description="Disordered" evidence="1">
    <location>
        <begin position="80"/>
        <end position="113"/>
    </location>
</feature>
<dbReference type="AlphaFoldDB" id="A0AAE1J4F0"/>
<accession>A0AAE1J4F0</accession>
<dbReference type="PANTHER" id="PTHR33922:SF2">
    <property type="entry name" value="OS07G0589600 PROTEIN"/>
    <property type="match status" value="1"/>
</dbReference>
<feature type="region of interest" description="Disordered" evidence="1">
    <location>
        <begin position="1"/>
        <end position="28"/>
    </location>
</feature>